<evidence type="ECO:0000256" key="1">
    <source>
        <dbReference type="SAM" id="Coils"/>
    </source>
</evidence>
<evidence type="ECO:0000313" key="4">
    <source>
        <dbReference type="EMBL" id="CAK9197257.1"/>
    </source>
</evidence>
<evidence type="ECO:0000313" key="5">
    <source>
        <dbReference type="Proteomes" id="UP001497512"/>
    </source>
</evidence>
<feature type="region of interest" description="Disordered" evidence="2">
    <location>
        <begin position="85"/>
        <end position="121"/>
    </location>
</feature>
<keyword evidence="1" id="KW-0175">Coiled coil</keyword>
<organism evidence="4 5">
    <name type="scientific">Sphagnum troendelagicum</name>
    <dbReference type="NCBI Taxonomy" id="128251"/>
    <lineage>
        <taxon>Eukaryota</taxon>
        <taxon>Viridiplantae</taxon>
        <taxon>Streptophyta</taxon>
        <taxon>Embryophyta</taxon>
        <taxon>Bryophyta</taxon>
        <taxon>Sphagnophytina</taxon>
        <taxon>Sphagnopsida</taxon>
        <taxon>Sphagnales</taxon>
        <taxon>Sphagnaceae</taxon>
        <taxon>Sphagnum</taxon>
    </lineage>
</organism>
<dbReference type="InterPro" id="IPR056813">
    <property type="entry name" value="GIL1_IRKI_C"/>
</dbReference>
<dbReference type="InterPro" id="IPR040225">
    <property type="entry name" value="GIL1-like"/>
</dbReference>
<dbReference type="Proteomes" id="UP001497512">
    <property type="component" value="Chromosome 11"/>
</dbReference>
<feature type="coiled-coil region" evidence="1">
    <location>
        <begin position="163"/>
        <end position="197"/>
    </location>
</feature>
<feature type="region of interest" description="Disordered" evidence="2">
    <location>
        <begin position="14"/>
        <end position="63"/>
    </location>
</feature>
<name>A0ABP0TIY4_9BRYO</name>
<dbReference type="Pfam" id="PF24994">
    <property type="entry name" value="GIL1_IRKI_C"/>
    <property type="match status" value="1"/>
</dbReference>
<evidence type="ECO:0000256" key="2">
    <source>
        <dbReference type="SAM" id="MobiDB-lite"/>
    </source>
</evidence>
<proteinExistence type="predicted"/>
<evidence type="ECO:0000259" key="3">
    <source>
        <dbReference type="Pfam" id="PF24994"/>
    </source>
</evidence>
<accession>A0ABP0TIY4</accession>
<gene>
    <name evidence="4" type="ORF">CSSPTR1EN2_LOCUS3884</name>
</gene>
<feature type="compositionally biased region" description="Basic and acidic residues" evidence="2">
    <location>
        <begin position="27"/>
        <end position="38"/>
    </location>
</feature>
<reference evidence="4" key="1">
    <citation type="submission" date="2024-02" db="EMBL/GenBank/DDBJ databases">
        <authorList>
            <consortium name="ELIXIR-Norway"/>
            <consortium name="Elixir Norway"/>
        </authorList>
    </citation>
    <scope>NUCLEOTIDE SEQUENCE</scope>
</reference>
<feature type="compositionally biased region" description="Polar residues" evidence="2">
    <location>
        <begin position="99"/>
        <end position="108"/>
    </location>
</feature>
<sequence length="483" mass="54796">MSCKSGANAVVALVNKSTSSGARSSSMRRESRRNDEKSALLLHNNSRRNRSSLAKPGSGHDLKMQQPLRQEGRRLPGDHHLLLQMQQQQQQQQGDFQKGTFSSRGPQSSRKRPSTEAAGPIVLRESKDHVIVSLKQKPEQLTTKVVIMQEQSTAAASKEAQSIARMHEILESKDREIASLRDQLAHLKTDMVVLKEKSVAAKSWSDWSTATTTIPTGSYKDDDTAPSPKILEYATSAVKEATNSFAKTFIQKMIQIPDLNNRKTLEDRIRKESGDVLLSSENHSKFLVQAFICRRLYEGFENESFNIESCMSWDVDQQQYTQACFNQFQLYRRNTNTVSILINNEPHDNFLRQFCFQKFQAIVDEHTELLLFGNTQHSAKINRHERHPCTEFYQSFCKPAVAVWLVHRLAFSFDCPARIFRARKGQAFQASFMTSVVPWTMQDEEDASSSSSTTSVVGVMVLPGFRVSKSIIETQVYLEHNHT</sequence>
<protein>
    <recommendedName>
        <fullName evidence="3">GIL1/IRKI C-terminal domain-containing protein</fullName>
    </recommendedName>
</protein>
<dbReference type="PANTHER" id="PTHR31161">
    <property type="entry name" value="PROTEIN GRAVITROPIC IN THE LIGHT 1"/>
    <property type="match status" value="1"/>
</dbReference>
<dbReference type="EMBL" id="OZ019903">
    <property type="protein sequence ID" value="CAK9197257.1"/>
    <property type="molecule type" value="Genomic_DNA"/>
</dbReference>
<feature type="domain" description="GIL1/IRKI C-terminal" evidence="3">
    <location>
        <begin position="419"/>
        <end position="477"/>
    </location>
</feature>
<keyword evidence="5" id="KW-1185">Reference proteome</keyword>